<keyword evidence="10" id="KW-1133">Transmembrane helix</keyword>
<sequence>MMKININKSHRWSVILLMLCSFSLHAAEWTIGVLALRGSVLTQNYWQQLIDTLNKDIPTEHFRLVPLNLDEMRQAVESQQVNFLLTNPAQFIQLDSRYNLRWLLSLRSPREPNNQTRNVLGSLILVRNDDSVNSLDDLIGKNVGAISPDAFGGYLLGYKVIRDNGYDPNKDFKMQFLGFPADALIYALRDKTLSAAIVPSCLLENMQKEGLINSQLFRPLIQHPASSSCLTSTELYPNWSFAALNNVPDNLVDKVTRILLSSDNDGLRWGAPSSVSQVEALLRSVNQHPQQRQFWRDIVSWIVQYQLAIGGIALIFILLGINHIWIAFLVKRRSRQLEKAHNQLRQQEVDLEKAQRLSILGEMASGFAHELNQPLAAIRNYAQGSVIRLKQESEQHPLIPALEKIDTQAQRGADIIRNLRSWVGKTHQDQPINYSYQPIIQTVLHLWRLLRIEQYYPKAQLFLPTGDDIELRLPDTLLEQLLSNLINNSLQAGAEKLRLELHPGPNHFLLILQDDAGGMNDQQLHRGIIPFSTTKQDGLGLGLVICQRLIRSQGGDIRLENQLFEDSTDNIVDNNAAEEQTANRHLMGLRMTLIFPQDCVHQKNNLL</sequence>
<dbReference type="SMART" id="SM00387">
    <property type="entry name" value="HATPase_c"/>
    <property type="match status" value="1"/>
</dbReference>
<reference evidence="13 14" key="1">
    <citation type="submission" date="2015-07" db="EMBL/GenBank/DDBJ databases">
        <title>ATOL: Assembling a taxonomically balanced genome-scale reconstruction of the evolutionary history of the Enterobacteriaceae.</title>
        <authorList>
            <person name="Plunkett G.III."/>
            <person name="Neeno-Eckwall E.C."/>
            <person name="Glasner J.D."/>
            <person name="Perna N.T."/>
        </authorList>
    </citation>
    <scope>NUCLEOTIDE SEQUENCE [LARGE SCALE GENOMIC DNA]</scope>
    <source>
        <strain evidence="13 14">ATCC 35017</strain>
    </source>
</reference>
<dbReference type="InterPro" id="IPR003661">
    <property type="entry name" value="HisK_dim/P_dom"/>
</dbReference>
<comment type="catalytic activity">
    <reaction evidence="1">
        <text>ATP + protein L-histidine = ADP + protein N-phospho-L-histidine.</text>
        <dbReference type="EC" id="2.7.13.3"/>
    </reaction>
</comment>
<evidence type="ECO:0000256" key="11">
    <source>
        <dbReference type="SAM" id="SignalP"/>
    </source>
</evidence>
<evidence type="ECO:0000256" key="4">
    <source>
        <dbReference type="ARBA" id="ARBA00022679"/>
    </source>
</evidence>
<name>A0A0N0I9P6_9GAMM</name>
<dbReference type="SMART" id="SM00388">
    <property type="entry name" value="HisKA"/>
    <property type="match status" value="1"/>
</dbReference>
<keyword evidence="5" id="KW-0547">Nucleotide-binding</keyword>
<feature type="coiled-coil region" evidence="9">
    <location>
        <begin position="330"/>
        <end position="357"/>
    </location>
</feature>
<dbReference type="Pfam" id="PF02518">
    <property type="entry name" value="HATPase_c"/>
    <property type="match status" value="1"/>
</dbReference>
<dbReference type="GO" id="GO:0005524">
    <property type="term" value="F:ATP binding"/>
    <property type="evidence" value="ECO:0007669"/>
    <property type="project" value="UniProtKB-KW"/>
</dbReference>
<dbReference type="InterPro" id="IPR053527">
    <property type="entry name" value="Tetrathionate_sensor_kinase"/>
</dbReference>
<evidence type="ECO:0000313" key="14">
    <source>
        <dbReference type="Proteomes" id="UP000053226"/>
    </source>
</evidence>
<evidence type="ECO:0000256" key="5">
    <source>
        <dbReference type="ARBA" id="ARBA00022741"/>
    </source>
</evidence>
<dbReference type="InterPro" id="IPR005467">
    <property type="entry name" value="His_kinase_dom"/>
</dbReference>
<dbReference type="Pfam" id="PF00512">
    <property type="entry name" value="HisKA"/>
    <property type="match status" value="1"/>
</dbReference>
<evidence type="ECO:0000256" key="2">
    <source>
        <dbReference type="ARBA" id="ARBA00012438"/>
    </source>
</evidence>
<dbReference type="RefSeq" id="WP_053908771.1">
    <property type="nucleotide sequence ID" value="NZ_CAWMUS010000022.1"/>
</dbReference>
<dbReference type="Gene3D" id="3.30.565.10">
    <property type="entry name" value="Histidine kinase-like ATPase, C-terminal domain"/>
    <property type="match status" value="1"/>
</dbReference>
<keyword evidence="4 13" id="KW-0808">Transferase</keyword>
<comment type="caution">
    <text evidence="13">The sequence shown here is derived from an EMBL/GenBank/DDBJ whole genome shotgun (WGS) entry which is preliminary data.</text>
</comment>
<dbReference type="SUPFAM" id="SSF55874">
    <property type="entry name" value="ATPase domain of HSP90 chaperone/DNA topoisomerase II/histidine kinase"/>
    <property type="match status" value="1"/>
</dbReference>
<dbReference type="SUPFAM" id="SSF53850">
    <property type="entry name" value="Periplasmic binding protein-like II"/>
    <property type="match status" value="1"/>
</dbReference>
<keyword evidence="14" id="KW-1185">Reference proteome</keyword>
<dbReference type="CDD" id="cd00082">
    <property type="entry name" value="HisKA"/>
    <property type="match status" value="1"/>
</dbReference>
<dbReference type="PANTHER" id="PTHR43065">
    <property type="entry name" value="SENSOR HISTIDINE KINASE"/>
    <property type="match status" value="1"/>
</dbReference>
<dbReference type="Gene3D" id="3.40.190.10">
    <property type="entry name" value="Periplasmic binding protein-like II"/>
    <property type="match status" value="2"/>
</dbReference>
<proteinExistence type="predicted"/>
<dbReference type="InterPro" id="IPR036890">
    <property type="entry name" value="HATPase_C_sf"/>
</dbReference>
<feature type="chain" id="PRO_5005851209" description="histidine kinase" evidence="11">
    <location>
        <begin position="27"/>
        <end position="607"/>
    </location>
</feature>
<keyword evidence="7" id="KW-0067">ATP-binding</keyword>
<dbReference type="InterPro" id="IPR036097">
    <property type="entry name" value="HisK_dim/P_sf"/>
</dbReference>
<keyword evidence="10" id="KW-0472">Membrane</keyword>
<evidence type="ECO:0000313" key="13">
    <source>
        <dbReference type="EMBL" id="KPD02363.1"/>
    </source>
</evidence>
<dbReference type="GO" id="GO:0000155">
    <property type="term" value="F:phosphorelay sensor kinase activity"/>
    <property type="evidence" value="ECO:0007669"/>
    <property type="project" value="InterPro"/>
</dbReference>
<evidence type="ECO:0000256" key="10">
    <source>
        <dbReference type="SAM" id="Phobius"/>
    </source>
</evidence>
<protein>
    <recommendedName>
        <fullName evidence="2">histidine kinase</fullName>
        <ecNumber evidence="2">2.7.13.3</ecNumber>
    </recommendedName>
</protein>
<dbReference type="Pfam" id="PF12974">
    <property type="entry name" value="Phosphonate-bd"/>
    <property type="match status" value="1"/>
</dbReference>
<dbReference type="AlphaFoldDB" id="A0A0N0I9P6"/>
<keyword evidence="8" id="KW-0902">Two-component regulatory system</keyword>
<keyword evidence="3" id="KW-0597">Phosphoprotein</keyword>
<feature type="signal peptide" evidence="11">
    <location>
        <begin position="1"/>
        <end position="26"/>
    </location>
</feature>
<dbReference type="Gene3D" id="1.10.287.130">
    <property type="match status" value="1"/>
</dbReference>
<organism evidence="13 14">
    <name type="scientific">Moellerella wisconsensis ATCC 35017</name>
    <dbReference type="NCBI Taxonomy" id="1354267"/>
    <lineage>
        <taxon>Bacteria</taxon>
        <taxon>Pseudomonadati</taxon>
        <taxon>Pseudomonadota</taxon>
        <taxon>Gammaproteobacteria</taxon>
        <taxon>Enterobacterales</taxon>
        <taxon>Morganellaceae</taxon>
        <taxon>Moellerella</taxon>
    </lineage>
</organism>
<keyword evidence="11" id="KW-0732">Signal</keyword>
<keyword evidence="9" id="KW-0175">Coiled coil</keyword>
<dbReference type="PANTHER" id="PTHR43065:SF10">
    <property type="entry name" value="PEROXIDE STRESS-ACTIVATED HISTIDINE KINASE MAK3"/>
    <property type="match status" value="1"/>
</dbReference>
<dbReference type="Proteomes" id="UP000053226">
    <property type="component" value="Unassembled WGS sequence"/>
</dbReference>
<evidence type="ECO:0000256" key="9">
    <source>
        <dbReference type="SAM" id="Coils"/>
    </source>
</evidence>
<keyword evidence="10" id="KW-0812">Transmembrane</keyword>
<evidence type="ECO:0000256" key="1">
    <source>
        <dbReference type="ARBA" id="ARBA00000085"/>
    </source>
</evidence>
<evidence type="ECO:0000256" key="7">
    <source>
        <dbReference type="ARBA" id="ARBA00022840"/>
    </source>
</evidence>
<evidence type="ECO:0000256" key="3">
    <source>
        <dbReference type="ARBA" id="ARBA00022553"/>
    </source>
</evidence>
<dbReference type="SUPFAM" id="SSF47384">
    <property type="entry name" value="Homodimeric domain of signal transducing histidine kinase"/>
    <property type="match status" value="1"/>
</dbReference>
<dbReference type="PROSITE" id="PS50109">
    <property type="entry name" value="HIS_KIN"/>
    <property type="match status" value="1"/>
</dbReference>
<gene>
    <name evidence="13" type="ORF">M992_2370</name>
</gene>
<evidence type="ECO:0000259" key="12">
    <source>
        <dbReference type="PROSITE" id="PS50109"/>
    </source>
</evidence>
<dbReference type="EMBL" id="LGAA01000022">
    <property type="protein sequence ID" value="KPD02363.1"/>
    <property type="molecule type" value="Genomic_DNA"/>
</dbReference>
<dbReference type="InterPro" id="IPR003594">
    <property type="entry name" value="HATPase_dom"/>
</dbReference>
<feature type="transmembrane region" description="Helical" evidence="10">
    <location>
        <begin position="307"/>
        <end position="330"/>
    </location>
</feature>
<accession>A0A0N0I9P6</accession>
<evidence type="ECO:0000256" key="6">
    <source>
        <dbReference type="ARBA" id="ARBA00022777"/>
    </source>
</evidence>
<dbReference type="EC" id="2.7.13.3" evidence="2"/>
<evidence type="ECO:0000256" key="8">
    <source>
        <dbReference type="ARBA" id="ARBA00023012"/>
    </source>
</evidence>
<keyword evidence="6 13" id="KW-0418">Kinase</keyword>
<dbReference type="NCBIfam" id="NF040750">
    <property type="entry name" value="tetrathio_HK"/>
    <property type="match status" value="1"/>
</dbReference>
<feature type="domain" description="Histidine kinase" evidence="12">
    <location>
        <begin position="366"/>
        <end position="562"/>
    </location>
</feature>